<dbReference type="RefSeq" id="WP_126778233.1">
    <property type="nucleotide sequence ID" value="NZ_CAUQJP010000005.1"/>
</dbReference>
<dbReference type="PANTHER" id="PTHR38440">
    <property type="entry name" value="UPF0398 PROTEIN YPSA"/>
    <property type="match status" value="1"/>
</dbReference>
<dbReference type="AlphaFoldDB" id="A0A429ZUX5"/>
<proteinExistence type="inferred from homology"/>
<dbReference type="NCBIfam" id="NF010181">
    <property type="entry name" value="PRK13660.1"/>
    <property type="match status" value="1"/>
</dbReference>
<dbReference type="HAMAP" id="MF_01575">
    <property type="entry name" value="UPF0398"/>
    <property type="match status" value="1"/>
</dbReference>
<sequence>MKRMYITGYRSFELGIFQDKDPKITIIKNVLKNRIIAHLELGLEWVIIGGNLGTEFWASQVVVELQADYPELKYSVIFPFEEFGANWNESNQQSLISMKTLADYVNATSHMPYSNPSQLKNHTQFILNHTDGCLLLYDEEFEGKTMFFLKDSRRFQEGNEYEIDTITMDDLQNYEIY</sequence>
<dbReference type="SUPFAM" id="SSF102405">
    <property type="entry name" value="MCP/YpsA-like"/>
    <property type="match status" value="1"/>
</dbReference>
<comment type="caution">
    <text evidence="2">The sequence shown here is derived from an EMBL/GenBank/DDBJ whole genome shotgun (WGS) entry which is preliminary data.</text>
</comment>
<reference evidence="2 3" key="1">
    <citation type="submission" date="2017-05" db="EMBL/GenBank/DDBJ databases">
        <title>Vagococcus spp. assemblies.</title>
        <authorList>
            <person name="Gulvik C.A."/>
        </authorList>
    </citation>
    <scope>NUCLEOTIDE SEQUENCE [LARGE SCALE GENOMIC DNA]</scope>
    <source>
        <strain evidence="2 3">NCFB 2777</strain>
    </source>
</reference>
<dbReference type="InterPro" id="IPR010697">
    <property type="entry name" value="YspA"/>
</dbReference>
<protein>
    <recommendedName>
        <fullName evidence="1">UPF0398 protein CBF35_02125</fullName>
    </recommendedName>
</protein>
<dbReference type="Pfam" id="PF06908">
    <property type="entry name" value="YpsA"/>
    <property type="match status" value="1"/>
</dbReference>
<accession>A0A429ZUX5</accession>
<dbReference type="Proteomes" id="UP000287239">
    <property type="component" value="Unassembled WGS sequence"/>
</dbReference>
<dbReference type="PIRSF" id="PIRSF021290">
    <property type="entry name" value="DUF1273"/>
    <property type="match status" value="1"/>
</dbReference>
<dbReference type="GeneID" id="98567152"/>
<organism evidence="2 3">
    <name type="scientific">Vagococcus salmoninarum</name>
    <dbReference type="NCBI Taxonomy" id="2739"/>
    <lineage>
        <taxon>Bacteria</taxon>
        <taxon>Bacillati</taxon>
        <taxon>Bacillota</taxon>
        <taxon>Bacilli</taxon>
        <taxon>Lactobacillales</taxon>
        <taxon>Enterococcaceae</taxon>
        <taxon>Vagococcus</taxon>
    </lineage>
</organism>
<dbReference type="EMBL" id="NGJU01000002">
    <property type="protein sequence ID" value="RST97485.1"/>
    <property type="molecule type" value="Genomic_DNA"/>
</dbReference>
<evidence type="ECO:0000313" key="2">
    <source>
        <dbReference type="EMBL" id="RST97485.1"/>
    </source>
</evidence>
<keyword evidence="3" id="KW-1185">Reference proteome</keyword>
<gene>
    <name evidence="2" type="ORF">CBF35_02125</name>
</gene>
<dbReference type="PANTHER" id="PTHR38440:SF1">
    <property type="entry name" value="UPF0398 PROTEIN SPR0331"/>
    <property type="match status" value="1"/>
</dbReference>
<evidence type="ECO:0000313" key="3">
    <source>
        <dbReference type="Proteomes" id="UP000287239"/>
    </source>
</evidence>
<name>A0A429ZUX5_9ENTE</name>
<dbReference type="Gene3D" id="3.40.50.450">
    <property type="match status" value="1"/>
</dbReference>
<dbReference type="OrthoDB" id="2301957at2"/>
<comment type="similarity">
    <text evidence="1">Belongs to the UPF0398 family.</text>
</comment>
<evidence type="ECO:0000256" key="1">
    <source>
        <dbReference type="HAMAP-Rule" id="MF_01575"/>
    </source>
</evidence>